<feature type="region of interest" description="Disordered" evidence="1">
    <location>
        <begin position="1"/>
        <end position="30"/>
    </location>
</feature>
<accession>A0A154NXA8</accession>
<evidence type="ECO:0000256" key="1">
    <source>
        <dbReference type="SAM" id="MobiDB-lite"/>
    </source>
</evidence>
<name>A0A154NXA8_DUFNO</name>
<reference evidence="2 3" key="1">
    <citation type="submission" date="2015-07" db="EMBL/GenBank/DDBJ databases">
        <title>The genome of Dufourea novaeangliae.</title>
        <authorList>
            <person name="Pan H."/>
            <person name="Kapheim K."/>
        </authorList>
    </citation>
    <scope>NUCLEOTIDE SEQUENCE [LARGE SCALE GENOMIC DNA]</scope>
    <source>
        <strain evidence="2">0120121106</strain>
        <tissue evidence="2">Whole body</tissue>
    </source>
</reference>
<sequence length="63" mass="7131">MKSSGPQHGRNKSVKESPRARRRAKVISKTTTEVVNSHDIKSVGSLVKQIEISRIEFNKSLWI</sequence>
<dbReference type="EMBL" id="KQ434778">
    <property type="protein sequence ID" value="KZC04299.1"/>
    <property type="molecule type" value="Genomic_DNA"/>
</dbReference>
<dbReference type="AlphaFoldDB" id="A0A154NXA8"/>
<protein>
    <submittedName>
        <fullName evidence="2">Uncharacterized protein</fullName>
    </submittedName>
</protein>
<evidence type="ECO:0000313" key="2">
    <source>
        <dbReference type="EMBL" id="KZC04299.1"/>
    </source>
</evidence>
<keyword evidence="3" id="KW-1185">Reference proteome</keyword>
<evidence type="ECO:0000313" key="3">
    <source>
        <dbReference type="Proteomes" id="UP000076502"/>
    </source>
</evidence>
<dbReference type="Proteomes" id="UP000076502">
    <property type="component" value="Unassembled WGS sequence"/>
</dbReference>
<gene>
    <name evidence="2" type="ORF">WN55_02660</name>
</gene>
<proteinExistence type="predicted"/>
<organism evidence="2 3">
    <name type="scientific">Dufourea novaeangliae</name>
    <name type="common">Sweat bee</name>
    <dbReference type="NCBI Taxonomy" id="178035"/>
    <lineage>
        <taxon>Eukaryota</taxon>
        <taxon>Metazoa</taxon>
        <taxon>Ecdysozoa</taxon>
        <taxon>Arthropoda</taxon>
        <taxon>Hexapoda</taxon>
        <taxon>Insecta</taxon>
        <taxon>Pterygota</taxon>
        <taxon>Neoptera</taxon>
        <taxon>Endopterygota</taxon>
        <taxon>Hymenoptera</taxon>
        <taxon>Apocrita</taxon>
        <taxon>Aculeata</taxon>
        <taxon>Apoidea</taxon>
        <taxon>Anthophila</taxon>
        <taxon>Halictidae</taxon>
        <taxon>Rophitinae</taxon>
        <taxon>Dufourea</taxon>
    </lineage>
</organism>